<dbReference type="EMBL" id="FPBH01000019">
    <property type="protein sequence ID" value="SFU22805.1"/>
    <property type="molecule type" value="Genomic_DNA"/>
</dbReference>
<reference evidence="1 4" key="2">
    <citation type="submission" date="2021-02" db="EMBL/GenBank/DDBJ databases">
        <authorList>
            <person name="Vanwijnsberghe S."/>
        </authorList>
    </citation>
    <scope>NUCLEOTIDE SEQUENCE [LARGE SCALE GENOMIC DNA]</scope>
    <source>
        <strain evidence="1 4">R-69658</strain>
    </source>
</reference>
<evidence type="ECO:0008006" key="5">
    <source>
        <dbReference type="Google" id="ProtNLM"/>
    </source>
</evidence>
<evidence type="ECO:0000313" key="1">
    <source>
        <dbReference type="EMBL" id="CAE6735180.1"/>
    </source>
</evidence>
<dbReference type="GeneID" id="77194928"/>
<dbReference type="Proteomes" id="UP000198844">
    <property type="component" value="Unassembled WGS sequence"/>
</dbReference>
<dbReference type="Proteomes" id="UP000674425">
    <property type="component" value="Unassembled WGS sequence"/>
</dbReference>
<dbReference type="Pfam" id="PF11811">
    <property type="entry name" value="DUF3331"/>
    <property type="match status" value="1"/>
</dbReference>
<dbReference type="AlphaFoldDB" id="A0A1I7EG13"/>
<evidence type="ECO:0000313" key="3">
    <source>
        <dbReference type="Proteomes" id="UP000198844"/>
    </source>
</evidence>
<accession>A0A1I7EG13</accession>
<name>A0A1I7EG13_9BURK</name>
<dbReference type="InterPro" id="IPR021769">
    <property type="entry name" value="DUF3331"/>
</dbReference>
<proteinExistence type="predicted"/>
<dbReference type="OrthoDB" id="9152922at2"/>
<gene>
    <name evidence="1" type="ORF">R69658_01994</name>
    <name evidence="2" type="ORF">SAMN05192563_101955</name>
</gene>
<sequence>MQAPIETDRTWQSTMALLSNEGETQAPVVSSCLRPQGGESDFRECVIRVLERRGRSSATVAWSDATSCCYGEQHWRRCVAKKAGVCALSGQAIKRGHAVYRPKRVQPTPLNIEAMILATVLEAVSLEEGF</sequence>
<dbReference type="EMBL" id="CAJNAU010000014">
    <property type="protein sequence ID" value="CAE6735180.1"/>
    <property type="molecule type" value="Genomic_DNA"/>
</dbReference>
<evidence type="ECO:0000313" key="2">
    <source>
        <dbReference type="EMBL" id="SFU22805.1"/>
    </source>
</evidence>
<protein>
    <recommendedName>
        <fullName evidence="5">DUF3331 domain-containing protein</fullName>
    </recommendedName>
</protein>
<dbReference type="RefSeq" id="WP_093639885.1">
    <property type="nucleotide sequence ID" value="NZ_CAJNAU010000014.1"/>
</dbReference>
<evidence type="ECO:0000313" key="4">
    <source>
        <dbReference type="Proteomes" id="UP000674425"/>
    </source>
</evidence>
<organism evidence="2 3">
    <name type="scientific">Paraburkholderia aspalathi</name>
    <dbReference type="NCBI Taxonomy" id="1324617"/>
    <lineage>
        <taxon>Bacteria</taxon>
        <taxon>Pseudomonadati</taxon>
        <taxon>Pseudomonadota</taxon>
        <taxon>Betaproteobacteria</taxon>
        <taxon>Burkholderiales</taxon>
        <taxon>Burkholderiaceae</taxon>
        <taxon>Paraburkholderia</taxon>
    </lineage>
</organism>
<keyword evidence="4" id="KW-1185">Reference proteome</keyword>
<reference evidence="2 3" key="1">
    <citation type="submission" date="2016-10" db="EMBL/GenBank/DDBJ databases">
        <authorList>
            <person name="de Groot N.N."/>
        </authorList>
    </citation>
    <scope>NUCLEOTIDE SEQUENCE [LARGE SCALE GENOMIC DNA]</scope>
    <source>
        <strain evidence="2 3">LMG 27731</strain>
    </source>
</reference>